<accession>A0A392VSZ9</accession>
<evidence type="ECO:0000313" key="1">
    <source>
        <dbReference type="EMBL" id="MCI90592.1"/>
    </source>
</evidence>
<dbReference type="Proteomes" id="UP000265520">
    <property type="component" value="Unassembled WGS sequence"/>
</dbReference>
<organism evidence="1 2">
    <name type="scientific">Trifolium medium</name>
    <dbReference type="NCBI Taxonomy" id="97028"/>
    <lineage>
        <taxon>Eukaryota</taxon>
        <taxon>Viridiplantae</taxon>
        <taxon>Streptophyta</taxon>
        <taxon>Embryophyta</taxon>
        <taxon>Tracheophyta</taxon>
        <taxon>Spermatophyta</taxon>
        <taxon>Magnoliopsida</taxon>
        <taxon>eudicotyledons</taxon>
        <taxon>Gunneridae</taxon>
        <taxon>Pentapetalae</taxon>
        <taxon>rosids</taxon>
        <taxon>fabids</taxon>
        <taxon>Fabales</taxon>
        <taxon>Fabaceae</taxon>
        <taxon>Papilionoideae</taxon>
        <taxon>50 kb inversion clade</taxon>
        <taxon>NPAAA clade</taxon>
        <taxon>Hologalegina</taxon>
        <taxon>IRL clade</taxon>
        <taxon>Trifolieae</taxon>
        <taxon>Trifolium</taxon>
    </lineage>
</organism>
<keyword evidence="2" id="KW-1185">Reference proteome</keyword>
<dbReference type="EMBL" id="LXQA011248784">
    <property type="protein sequence ID" value="MCI90592.1"/>
    <property type="molecule type" value="Genomic_DNA"/>
</dbReference>
<name>A0A392VSZ9_9FABA</name>
<sequence>MSFVGSYFCLKLSFWVDLMVVVITGSLSRGWCGSSYGFLVPGSAELGS</sequence>
<evidence type="ECO:0000313" key="2">
    <source>
        <dbReference type="Proteomes" id="UP000265520"/>
    </source>
</evidence>
<protein>
    <submittedName>
        <fullName evidence="1">Uncharacterized protein</fullName>
    </submittedName>
</protein>
<dbReference type="AlphaFoldDB" id="A0A392VSZ9"/>
<comment type="caution">
    <text evidence="1">The sequence shown here is derived from an EMBL/GenBank/DDBJ whole genome shotgun (WGS) entry which is preliminary data.</text>
</comment>
<reference evidence="1 2" key="1">
    <citation type="journal article" date="2018" name="Front. Plant Sci.">
        <title>Red Clover (Trifolium pratense) and Zigzag Clover (T. medium) - A Picture of Genomic Similarities and Differences.</title>
        <authorList>
            <person name="Dluhosova J."/>
            <person name="Istvanek J."/>
            <person name="Nedelnik J."/>
            <person name="Repkova J."/>
        </authorList>
    </citation>
    <scope>NUCLEOTIDE SEQUENCE [LARGE SCALE GENOMIC DNA]</scope>
    <source>
        <strain evidence="2">cv. 10/8</strain>
        <tissue evidence="1">Leaf</tissue>
    </source>
</reference>
<proteinExistence type="predicted"/>